<dbReference type="GeneID" id="94170134"/>
<protein>
    <submittedName>
        <fullName evidence="2">Uncharacterized protein</fullName>
    </submittedName>
</protein>
<sequence length="148" mass="16410">MPVYNGDPQARVTKVYTREKNGWEVRQLQIDFHTGTYVDAPIHMHGGGSNLDEIPLTRFCGRAVVATAAAPSFPPKTGLLFHEAVPAECVPRIVAAKAPFVGGPLEERTERLLPSHRIISLHRPRKRGGAHWRVAHVLQTFAAYSGRR</sequence>
<comment type="caution">
    <text evidence="2">The sequence shown here is derived from an EMBL/GenBank/DDBJ whole genome shotgun (WGS) entry which is preliminary data.</text>
</comment>
<accession>A0A836KDE1</accession>
<dbReference type="SUPFAM" id="SSF102198">
    <property type="entry name" value="Putative cyclase"/>
    <property type="match status" value="1"/>
</dbReference>
<dbReference type="InterPro" id="IPR037175">
    <property type="entry name" value="KFase_sf"/>
</dbReference>
<evidence type="ECO:0000313" key="2">
    <source>
        <dbReference type="EMBL" id="KAG5472204.1"/>
    </source>
</evidence>
<organism evidence="2 3">
    <name type="scientific">Leishmania enriettii</name>
    <dbReference type="NCBI Taxonomy" id="5663"/>
    <lineage>
        <taxon>Eukaryota</taxon>
        <taxon>Discoba</taxon>
        <taxon>Euglenozoa</taxon>
        <taxon>Kinetoplastea</taxon>
        <taxon>Metakinetoplastina</taxon>
        <taxon>Trypanosomatida</taxon>
        <taxon>Trypanosomatidae</taxon>
        <taxon>Leishmaniinae</taxon>
        <taxon>Leishmania</taxon>
    </lineage>
</organism>
<evidence type="ECO:0000313" key="3">
    <source>
        <dbReference type="Proteomes" id="UP000674179"/>
    </source>
</evidence>
<dbReference type="Pfam" id="PF04199">
    <property type="entry name" value="Cyclase"/>
    <property type="match status" value="1"/>
</dbReference>
<dbReference type="AlphaFoldDB" id="A0A836KDE1"/>
<evidence type="ECO:0000256" key="1">
    <source>
        <dbReference type="ARBA" id="ARBA00007865"/>
    </source>
</evidence>
<comment type="similarity">
    <text evidence="1">Belongs to the Cyclase 1 superfamily.</text>
</comment>
<dbReference type="Gene3D" id="3.50.30.50">
    <property type="entry name" value="Putative cyclase"/>
    <property type="match status" value="1"/>
</dbReference>
<gene>
    <name evidence="2" type="ORF">CUR178_02882</name>
</gene>
<dbReference type="InterPro" id="IPR007325">
    <property type="entry name" value="KFase/CYL"/>
</dbReference>
<reference evidence="2 3" key="1">
    <citation type="submission" date="2021-02" db="EMBL/GenBank/DDBJ databases">
        <title>Leishmania (Mundinia) enrietti genome sequencing and assembly.</title>
        <authorList>
            <person name="Almutairi H."/>
            <person name="Gatherer D."/>
        </authorList>
    </citation>
    <scope>NUCLEOTIDE SEQUENCE [LARGE SCALE GENOMIC DNA]</scope>
    <source>
        <strain evidence="2">CUR178</strain>
    </source>
</reference>
<dbReference type="EMBL" id="JAFHKP010000031">
    <property type="protein sequence ID" value="KAG5472204.1"/>
    <property type="molecule type" value="Genomic_DNA"/>
</dbReference>
<dbReference type="OrthoDB" id="7108654at2759"/>
<name>A0A836KDE1_LEIEN</name>
<dbReference type="Proteomes" id="UP000674179">
    <property type="component" value="Chromosome 31"/>
</dbReference>
<dbReference type="KEGG" id="lenr:94170134"/>
<dbReference type="GO" id="GO:0004061">
    <property type="term" value="F:arylformamidase activity"/>
    <property type="evidence" value="ECO:0007669"/>
    <property type="project" value="InterPro"/>
</dbReference>
<dbReference type="GO" id="GO:0019441">
    <property type="term" value="P:L-tryptophan catabolic process to kynurenine"/>
    <property type="evidence" value="ECO:0007669"/>
    <property type="project" value="InterPro"/>
</dbReference>
<dbReference type="RefSeq" id="XP_067690727.1">
    <property type="nucleotide sequence ID" value="XM_067834624.1"/>
</dbReference>
<keyword evidence="3" id="KW-1185">Reference proteome</keyword>
<proteinExistence type="inferred from homology"/>